<evidence type="ECO:0000313" key="3">
    <source>
        <dbReference type="EMBL" id="CAK0828645.1"/>
    </source>
</evidence>
<comment type="caution">
    <text evidence="2">The sequence shown here is derived from an EMBL/GenBank/DDBJ whole genome shotgun (WGS) entry which is preliminary data.</text>
</comment>
<dbReference type="EMBL" id="CAUYUJ010010133">
    <property type="protein sequence ID" value="CAK0828645.1"/>
    <property type="molecule type" value="Genomic_DNA"/>
</dbReference>
<gene>
    <name evidence="2" type="ORF">PCOR1329_LOCUS14080</name>
    <name evidence="3" type="ORF">PCOR1329_LOCUS27822</name>
</gene>
<keyword evidence="4" id="KW-1185">Reference proteome</keyword>
<proteinExistence type="predicted"/>
<evidence type="ECO:0000313" key="2">
    <source>
        <dbReference type="EMBL" id="CAK0808500.1"/>
    </source>
</evidence>
<feature type="coiled-coil region" evidence="1">
    <location>
        <begin position="144"/>
        <end position="171"/>
    </location>
</feature>
<accession>A0ABN9QTG7</accession>
<dbReference type="Proteomes" id="UP001189429">
    <property type="component" value="Unassembled WGS sequence"/>
</dbReference>
<reference evidence="2" key="1">
    <citation type="submission" date="2023-10" db="EMBL/GenBank/DDBJ databases">
        <authorList>
            <person name="Chen Y."/>
            <person name="Shah S."/>
            <person name="Dougan E. K."/>
            <person name="Thang M."/>
            <person name="Chan C."/>
        </authorList>
    </citation>
    <scope>NUCLEOTIDE SEQUENCE [LARGE SCALE GENOMIC DNA]</scope>
</reference>
<evidence type="ECO:0008006" key="5">
    <source>
        <dbReference type="Google" id="ProtNLM"/>
    </source>
</evidence>
<evidence type="ECO:0000313" key="4">
    <source>
        <dbReference type="Proteomes" id="UP001189429"/>
    </source>
</evidence>
<evidence type="ECO:0000256" key="1">
    <source>
        <dbReference type="SAM" id="Coils"/>
    </source>
</evidence>
<name>A0ABN9QTG7_9DINO</name>
<feature type="non-terminal residue" evidence="2">
    <location>
        <position position="528"/>
    </location>
</feature>
<keyword evidence="1" id="KW-0175">Coiled coil</keyword>
<organism evidence="2 4">
    <name type="scientific">Prorocentrum cordatum</name>
    <dbReference type="NCBI Taxonomy" id="2364126"/>
    <lineage>
        <taxon>Eukaryota</taxon>
        <taxon>Sar</taxon>
        <taxon>Alveolata</taxon>
        <taxon>Dinophyceae</taxon>
        <taxon>Prorocentrales</taxon>
        <taxon>Prorocentraceae</taxon>
        <taxon>Prorocentrum</taxon>
    </lineage>
</organism>
<protein>
    <recommendedName>
        <fullName evidence="5">RING-type E3 ubiquitin transferase</fullName>
    </recommendedName>
</protein>
<feature type="coiled-coil region" evidence="1">
    <location>
        <begin position="262"/>
        <end position="334"/>
    </location>
</feature>
<feature type="coiled-coil region" evidence="1">
    <location>
        <begin position="430"/>
        <end position="483"/>
    </location>
</feature>
<dbReference type="EMBL" id="CAUYUJ010004189">
    <property type="protein sequence ID" value="CAK0808500.1"/>
    <property type="molecule type" value="Genomic_DNA"/>
</dbReference>
<sequence>MTSPLLNGPDAGGPNDPRVAFDSLRQNLTLVKDELSPYAWRAYANEFRDRQRADQKLLALNRLPGSGVEPKDGMLEGTPLWQERLDKLMFIEHIKKKLMYAHGLFNDASEFMLKSHGWLVKDDLLGDTFVKFITSVPPSAHERVDVLQAKLEKAREKQQRLEEQIEDIHISAKRHRVQFLERITEHQKRQNVRRLCDDILVSWSYRAERGRDLELDSAKRVLEARVFALECTNATRADEHEECLRQWTMDMETLTRDRDKFKKLYEKMVKAHEQAMEDLKNSSDTAEGRAKMIQVLSVEKQRLTDQVEDLEAQKKKLMQQLSESRVEVARQNKEIKRHMLQFRETEELLLEVRLEVARLEGTHRECQERLDACAAVEAALRDDLVVARGEVVCLLEESSEMQSEFAAERWVRRGVEAERDKALAFARGLEADIVANNKDFERQMQDLKERAARELRETIEDLLAKHADSTAKLEARNRMLEREVTIGDDIGPMLPTLNPLSVDDSTVCKVCRKAFVFEGPREGPGGQV</sequence>